<evidence type="ECO:0000313" key="2">
    <source>
        <dbReference type="Proteomes" id="UP000735302"/>
    </source>
</evidence>
<comment type="caution">
    <text evidence="1">The sequence shown here is derived from an EMBL/GenBank/DDBJ whole genome shotgun (WGS) entry which is preliminary data.</text>
</comment>
<accession>A0AAV3Y012</accession>
<dbReference type="Proteomes" id="UP000735302">
    <property type="component" value="Unassembled WGS sequence"/>
</dbReference>
<dbReference type="AlphaFoldDB" id="A0AAV3Y012"/>
<organism evidence="1 2">
    <name type="scientific">Plakobranchus ocellatus</name>
    <dbReference type="NCBI Taxonomy" id="259542"/>
    <lineage>
        <taxon>Eukaryota</taxon>
        <taxon>Metazoa</taxon>
        <taxon>Spiralia</taxon>
        <taxon>Lophotrochozoa</taxon>
        <taxon>Mollusca</taxon>
        <taxon>Gastropoda</taxon>
        <taxon>Heterobranchia</taxon>
        <taxon>Euthyneura</taxon>
        <taxon>Panpulmonata</taxon>
        <taxon>Sacoglossa</taxon>
        <taxon>Placobranchoidea</taxon>
        <taxon>Plakobranchidae</taxon>
        <taxon>Plakobranchus</taxon>
    </lineage>
</organism>
<sequence length="131" mass="14349">MPGERAKGHDSVTATEHSTRVHALHFMRVQDLAELPSLPSLPELTRALTDRLITDIFSQSCDGPGLELKSDGTRQDGRVATVRSHRGRLMQSKIWCPHNDQQAPVTGFCQVSAGLSGISQSKRCHQGISSY</sequence>
<evidence type="ECO:0000313" key="1">
    <source>
        <dbReference type="EMBL" id="GFN76259.1"/>
    </source>
</evidence>
<name>A0AAV3Y012_9GAST</name>
<protein>
    <submittedName>
        <fullName evidence="1">Uncharacterized protein</fullName>
    </submittedName>
</protein>
<gene>
    <name evidence="1" type="ORF">PoB_000276500</name>
</gene>
<keyword evidence="2" id="KW-1185">Reference proteome</keyword>
<dbReference type="EMBL" id="BLXT01000370">
    <property type="protein sequence ID" value="GFN76259.1"/>
    <property type="molecule type" value="Genomic_DNA"/>
</dbReference>
<reference evidence="1 2" key="1">
    <citation type="journal article" date="2021" name="Elife">
        <title>Chloroplast acquisition without the gene transfer in kleptoplastic sea slugs, Plakobranchus ocellatus.</title>
        <authorList>
            <person name="Maeda T."/>
            <person name="Takahashi S."/>
            <person name="Yoshida T."/>
            <person name="Shimamura S."/>
            <person name="Takaki Y."/>
            <person name="Nagai Y."/>
            <person name="Toyoda A."/>
            <person name="Suzuki Y."/>
            <person name="Arimoto A."/>
            <person name="Ishii H."/>
            <person name="Satoh N."/>
            <person name="Nishiyama T."/>
            <person name="Hasebe M."/>
            <person name="Maruyama T."/>
            <person name="Minagawa J."/>
            <person name="Obokata J."/>
            <person name="Shigenobu S."/>
        </authorList>
    </citation>
    <scope>NUCLEOTIDE SEQUENCE [LARGE SCALE GENOMIC DNA]</scope>
</reference>
<proteinExistence type="predicted"/>